<dbReference type="Pfam" id="PF01546">
    <property type="entry name" value="Peptidase_M20"/>
    <property type="match status" value="1"/>
</dbReference>
<organism evidence="4">
    <name type="scientific">uncultured Eubacteriales bacterium</name>
    <dbReference type="NCBI Taxonomy" id="172733"/>
    <lineage>
        <taxon>Bacteria</taxon>
        <taxon>Bacillati</taxon>
        <taxon>Bacillota</taxon>
        <taxon>Clostridia</taxon>
        <taxon>Eubacteriales</taxon>
        <taxon>environmental samples</taxon>
    </lineage>
</organism>
<dbReference type="InterPro" id="IPR050072">
    <property type="entry name" value="Peptidase_M20A"/>
</dbReference>
<dbReference type="GO" id="GO:0016787">
    <property type="term" value="F:hydrolase activity"/>
    <property type="evidence" value="ECO:0007669"/>
    <property type="project" value="UniProtKB-KW"/>
</dbReference>
<gene>
    <name evidence="4" type="ORF">KL86CLO1_13007</name>
</gene>
<evidence type="ECO:0000259" key="3">
    <source>
        <dbReference type="Pfam" id="PF07687"/>
    </source>
</evidence>
<keyword evidence="1" id="KW-0479">Metal-binding</keyword>
<proteinExistence type="predicted"/>
<evidence type="ECO:0000256" key="2">
    <source>
        <dbReference type="ARBA" id="ARBA00022801"/>
    </source>
</evidence>
<keyword evidence="2" id="KW-0378">Hydrolase</keyword>
<feature type="domain" description="Peptidase M20 dimerisation" evidence="3">
    <location>
        <begin position="176"/>
        <end position="282"/>
    </location>
</feature>
<name>A0A212KG87_9FIRM</name>
<dbReference type="InterPro" id="IPR036264">
    <property type="entry name" value="Bact_exopeptidase_dim_dom"/>
</dbReference>
<accession>A0A212KG87</accession>
<dbReference type="GO" id="GO:0046872">
    <property type="term" value="F:metal ion binding"/>
    <property type="evidence" value="ECO:0007669"/>
    <property type="project" value="UniProtKB-KW"/>
</dbReference>
<dbReference type="AlphaFoldDB" id="A0A212KG87"/>
<dbReference type="SUPFAM" id="SSF53187">
    <property type="entry name" value="Zn-dependent exopeptidases"/>
    <property type="match status" value="1"/>
</dbReference>
<reference evidence="4" key="1">
    <citation type="submission" date="2016-04" db="EMBL/GenBank/DDBJ databases">
        <authorList>
            <person name="Evans L.H."/>
            <person name="Alamgir A."/>
            <person name="Owens N."/>
            <person name="Weber N.D."/>
            <person name="Virtaneva K."/>
            <person name="Barbian K."/>
            <person name="Babar A."/>
            <person name="Rosenke K."/>
        </authorList>
    </citation>
    <scope>NUCLEOTIDE SEQUENCE</scope>
    <source>
        <strain evidence="4">86</strain>
    </source>
</reference>
<dbReference type="Gene3D" id="3.30.70.360">
    <property type="match status" value="1"/>
</dbReference>
<dbReference type="EMBL" id="FLUN01000001">
    <property type="protein sequence ID" value="SBW10713.1"/>
    <property type="molecule type" value="Genomic_DNA"/>
</dbReference>
<dbReference type="InterPro" id="IPR011650">
    <property type="entry name" value="Peptidase_M20_dimer"/>
</dbReference>
<dbReference type="PANTHER" id="PTHR43808">
    <property type="entry name" value="ACETYLORNITHINE DEACETYLASE"/>
    <property type="match status" value="1"/>
</dbReference>
<dbReference type="SUPFAM" id="SSF55031">
    <property type="entry name" value="Bacterial exopeptidase dimerisation domain"/>
    <property type="match status" value="1"/>
</dbReference>
<dbReference type="Pfam" id="PF07687">
    <property type="entry name" value="M20_dimer"/>
    <property type="match status" value="1"/>
</dbReference>
<dbReference type="InterPro" id="IPR002933">
    <property type="entry name" value="Peptidase_M20"/>
</dbReference>
<dbReference type="Gene3D" id="3.40.630.10">
    <property type="entry name" value="Zn peptidases"/>
    <property type="match status" value="1"/>
</dbReference>
<sequence length="398" mass="43492">MRGYKMLNYQEEQEVIELCQSLIRMKGYSGHEDATAEVLKAYFQKREFDEIEADACGNMTGIINGNRPGPCIVFDGHMDTVPVNETEWVEDPFGAKIRDGRIYGRGTSDMKGAVAAMACAAALFADKTGRDFPGKVVIAGIVQEELFEGVASKYVCDRYRPDYVVIGEASNLNVKIGQRGRAEIVVETFGTTAHSAHPEKGNNAVLSMCKVIEEISKLPVEEHPALSRGILVLTDVKSEPYPGSSCVPAYCKATYDRRTLVGETKESILEPIQACLETLEKADTSVTAKVSYACGSGRCYTGKEISAEKFFPAWLFEKEDAFVQSCLEELRAAGFGPEVTVYDFCTNGSYYAGKEGIPTIGLGPSREDLAHTADEYIEISQLAGAVSCYMALMKALLK</sequence>
<protein>
    <submittedName>
        <fullName evidence="4">Peptidase M20</fullName>
    </submittedName>
</protein>
<dbReference type="NCBIfam" id="NF009555">
    <property type="entry name" value="PRK13004.1"/>
    <property type="match status" value="1"/>
</dbReference>
<evidence type="ECO:0000313" key="4">
    <source>
        <dbReference type="EMBL" id="SBW10713.1"/>
    </source>
</evidence>
<evidence type="ECO:0000256" key="1">
    <source>
        <dbReference type="ARBA" id="ARBA00022723"/>
    </source>
</evidence>